<keyword evidence="2" id="KW-1185">Reference proteome</keyword>
<dbReference type="AlphaFoldDB" id="A0AAV9F578"/>
<reference evidence="1" key="2">
    <citation type="submission" date="2023-06" db="EMBL/GenBank/DDBJ databases">
        <authorList>
            <person name="Ma L."/>
            <person name="Liu K.-W."/>
            <person name="Li Z."/>
            <person name="Hsiao Y.-Y."/>
            <person name="Qi Y."/>
            <person name="Fu T."/>
            <person name="Tang G."/>
            <person name="Zhang D."/>
            <person name="Sun W.-H."/>
            <person name="Liu D.-K."/>
            <person name="Li Y."/>
            <person name="Chen G.-Z."/>
            <person name="Liu X.-D."/>
            <person name="Liao X.-Y."/>
            <person name="Jiang Y.-T."/>
            <person name="Yu X."/>
            <person name="Hao Y."/>
            <person name="Huang J."/>
            <person name="Zhao X.-W."/>
            <person name="Ke S."/>
            <person name="Chen Y.-Y."/>
            <person name="Wu W.-L."/>
            <person name="Hsu J.-L."/>
            <person name="Lin Y.-F."/>
            <person name="Huang M.-D."/>
            <person name="Li C.-Y."/>
            <person name="Huang L."/>
            <person name="Wang Z.-W."/>
            <person name="Zhao X."/>
            <person name="Zhong W.-Y."/>
            <person name="Peng D.-H."/>
            <person name="Ahmad S."/>
            <person name="Lan S."/>
            <person name="Zhang J.-S."/>
            <person name="Tsai W.-C."/>
            <person name="Van De Peer Y."/>
            <person name="Liu Z.-J."/>
        </authorList>
    </citation>
    <scope>NUCLEOTIDE SEQUENCE</scope>
    <source>
        <strain evidence="1">CP</strain>
        <tissue evidence="1">Leaves</tissue>
    </source>
</reference>
<sequence length="136" mass="14687">MASTIVRSLHFFSETPKNPKNTKKKRHPPLKISTLRSDVDPAELRDLLASSDLSCHRFPALDPSGRPEPVDLDRLRLAISHSAVVVSVFCSPPPGDLGFRLARGRLAGFGRAVSDLGLTASIHDVVNTGMEINGHG</sequence>
<dbReference type="EMBL" id="JAUJYO010000003">
    <property type="protein sequence ID" value="KAK1320581.1"/>
    <property type="molecule type" value="Genomic_DNA"/>
</dbReference>
<proteinExistence type="predicted"/>
<name>A0AAV9F578_ACOCL</name>
<organism evidence="1 2">
    <name type="scientific">Acorus calamus</name>
    <name type="common">Sweet flag</name>
    <dbReference type="NCBI Taxonomy" id="4465"/>
    <lineage>
        <taxon>Eukaryota</taxon>
        <taxon>Viridiplantae</taxon>
        <taxon>Streptophyta</taxon>
        <taxon>Embryophyta</taxon>
        <taxon>Tracheophyta</taxon>
        <taxon>Spermatophyta</taxon>
        <taxon>Magnoliopsida</taxon>
        <taxon>Liliopsida</taxon>
        <taxon>Acoraceae</taxon>
        <taxon>Acorus</taxon>
    </lineage>
</organism>
<dbReference type="Proteomes" id="UP001180020">
    <property type="component" value="Unassembled WGS sequence"/>
</dbReference>
<evidence type="ECO:0000313" key="2">
    <source>
        <dbReference type="Proteomes" id="UP001180020"/>
    </source>
</evidence>
<evidence type="ECO:0000313" key="1">
    <source>
        <dbReference type="EMBL" id="KAK1320581.1"/>
    </source>
</evidence>
<evidence type="ECO:0008006" key="3">
    <source>
        <dbReference type="Google" id="ProtNLM"/>
    </source>
</evidence>
<accession>A0AAV9F578</accession>
<gene>
    <name evidence="1" type="ORF">QJS10_CPA03g00031</name>
</gene>
<reference evidence="1" key="1">
    <citation type="journal article" date="2023" name="Nat. Commun.">
        <title>Diploid and tetraploid genomes of Acorus and the evolution of monocots.</title>
        <authorList>
            <person name="Ma L."/>
            <person name="Liu K.W."/>
            <person name="Li Z."/>
            <person name="Hsiao Y.Y."/>
            <person name="Qi Y."/>
            <person name="Fu T."/>
            <person name="Tang G.D."/>
            <person name="Zhang D."/>
            <person name="Sun W.H."/>
            <person name="Liu D.K."/>
            <person name="Li Y."/>
            <person name="Chen G.Z."/>
            <person name="Liu X.D."/>
            <person name="Liao X.Y."/>
            <person name="Jiang Y.T."/>
            <person name="Yu X."/>
            <person name="Hao Y."/>
            <person name="Huang J."/>
            <person name="Zhao X.W."/>
            <person name="Ke S."/>
            <person name="Chen Y.Y."/>
            <person name="Wu W.L."/>
            <person name="Hsu J.L."/>
            <person name="Lin Y.F."/>
            <person name="Huang M.D."/>
            <person name="Li C.Y."/>
            <person name="Huang L."/>
            <person name="Wang Z.W."/>
            <person name="Zhao X."/>
            <person name="Zhong W.Y."/>
            <person name="Peng D.H."/>
            <person name="Ahmad S."/>
            <person name="Lan S."/>
            <person name="Zhang J.S."/>
            <person name="Tsai W.C."/>
            <person name="Van de Peer Y."/>
            <person name="Liu Z.J."/>
        </authorList>
    </citation>
    <scope>NUCLEOTIDE SEQUENCE</scope>
    <source>
        <strain evidence="1">CP</strain>
    </source>
</reference>
<protein>
    <recommendedName>
        <fullName evidence="3">Glucosamine-phosphate N-acetyltransferase</fullName>
    </recommendedName>
</protein>
<comment type="caution">
    <text evidence="1">The sequence shown here is derived from an EMBL/GenBank/DDBJ whole genome shotgun (WGS) entry which is preliminary data.</text>
</comment>